<keyword evidence="1 7" id="KW-0489">Methyltransferase</keyword>
<feature type="active site" description="Proton acceptor" evidence="4">
    <location>
        <position position="289"/>
    </location>
</feature>
<evidence type="ECO:0000256" key="3">
    <source>
        <dbReference type="ARBA" id="ARBA00022691"/>
    </source>
</evidence>
<dbReference type="InterPro" id="IPR001077">
    <property type="entry name" value="COMT_C"/>
</dbReference>
<dbReference type="PIRSF" id="PIRSF005739">
    <property type="entry name" value="O-mtase"/>
    <property type="match status" value="1"/>
</dbReference>
<dbReference type="GO" id="GO:0046983">
    <property type="term" value="F:protein dimerization activity"/>
    <property type="evidence" value="ECO:0007669"/>
    <property type="project" value="InterPro"/>
</dbReference>
<evidence type="ECO:0000256" key="1">
    <source>
        <dbReference type="ARBA" id="ARBA00022603"/>
    </source>
</evidence>
<evidence type="ECO:0000259" key="6">
    <source>
        <dbReference type="Pfam" id="PF08100"/>
    </source>
</evidence>
<dbReference type="InterPro" id="IPR016461">
    <property type="entry name" value="COMT-like"/>
</dbReference>
<feature type="domain" description="O-methyltransferase dimerisation" evidence="6">
    <location>
        <begin position="55"/>
        <end position="120"/>
    </location>
</feature>
<dbReference type="InterPro" id="IPR036390">
    <property type="entry name" value="WH_DNA-bd_sf"/>
</dbReference>
<dbReference type="Pfam" id="PF00891">
    <property type="entry name" value="Methyltransf_2"/>
    <property type="match status" value="1"/>
</dbReference>
<dbReference type="Gene3D" id="1.10.10.10">
    <property type="entry name" value="Winged helix-like DNA-binding domain superfamily/Winged helix DNA-binding domain"/>
    <property type="match status" value="1"/>
</dbReference>
<dbReference type="SUPFAM" id="SSF53335">
    <property type="entry name" value="S-adenosyl-L-methionine-dependent methyltransferases"/>
    <property type="match status" value="1"/>
</dbReference>
<dbReference type="Pfam" id="PF08100">
    <property type="entry name" value="Dimerisation"/>
    <property type="match status" value="1"/>
</dbReference>
<dbReference type="InterPro" id="IPR036388">
    <property type="entry name" value="WH-like_DNA-bd_sf"/>
</dbReference>
<accession>A0A6A6H7F6</accession>
<dbReference type="EMBL" id="ML991806">
    <property type="protein sequence ID" value="KAF2233453.1"/>
    <property type="molecule type" value="Genomic_DNA"/>
</dbReference>
<dbReference type="Gene3D" id="3.40.50.150">
    <property type="entry name" value="Vaccinia Virus protein VP39"/>
    <property type="match status" value="1"/>
</dbReference>
<keyword evidence="2 7" id="KW-0808">Transferase</keyword>
<evidence type="ECO:0000256" key="2">
    <source>
        <dbReference type="ARBA" id="ARBA00022679"/>
    </source>
</evidence>
<dbReference type="GO" id="GO:0008171">
    <property type="term" value="F:O-methyltransferase activity"/>
    <property type="evidence" value="ECO:0007669"/>
    <property type="project" value="InterPro"/>
</dbReference>
<reference evidence="7" key="1">
    <citation type="journal article" date="2020" name="Stud. Mycol.">
        <title>101 Dothideomycetes genomes: a test case for predicting lifestyles and emergence of pathogens.</title>
        <authorList>
            <person name="Haridas S."/>
            <person name="Albert R."/>
            <person name="Binder M."/>
            <person name="Bloem J."/>
            <person name="Labutti K."/>
            <person name="Salamov A."/>
            <person name="Andreopoulos B."/>
            <person name="Baker S."/>
            <person name="Barry K."/>
            <person name="Bills G."/>
            <person name="Bluhm B."/>
            <person name="Cannon C."/>
            <person name="Castanera R."/>
            <person name="Culley D."/>
            <person name="Daum C."/>
            <person name="Ezra D."/>
            <person name="Gonzalez J."/>
            <person name="Henrissat B."/>
            <person name="Kuo A."/>
            <person name="Liang C."/>
            <person name="Lipzen A."/>
            <person name="Lutzoni F."/>
            <person name="Magnuson J."/>
            <person name="Mondo S."/>
            <person name="Nolan M."/>
            <person name="Ohm R."/>
            <person name="Pangilinan J."/>
            <person name="Park H.-J."/>
            <person name="Ramirez L."/>
            <person name="Alfaro M."/>
            <person name="Sun H."/>
            <person name="Tritt A."/>
            <person name="Yoshinaga Y."/>
            <person name="Zwiers L.-H."/>
            <person name="Turgeon B."/>
            <person name="Goodwin S."/>
            <person name="Spatafora J."/>
            <person name="Crous P."/>
            <person name="Grigoriev I."/>
        </authorList>
    </citation>
    <scope>NUCLEOTIDE SEQUENCE</scope>
    <source>
        <strain evidence="7">Tuck. ex Michener</strain>
    </source>
</reference>
<proteinExistence type="predicted"/>
<dbReference type="PANTHER" id="PTHR43712:SF1">
    <property type="entry name" value="HYPOTHETICAL O-METHYLTRANSFERASE (EUROFUNG)-RELATED"/>
    <property type="match status" value="1"/>
</dbReference>
<organism evidence="7 8">
    <name type="scientific">Viridothelium virens</name>
    <name type="common">Speckled blister lichen</name>
    <name type="synonym">Trypethelium virens</name>
    <dbReference type="NCBI Taxonomy" id="1048519"/>
    <lineage>
        <taxon>Eukaryota</taxon>
        <taxon>Fungi</taxon>
        <taxon>Dikarya</taxon>
        <taxon>Ascomycota</taxon>
        <taxon>Pezizomycotina</taxon>
        <taxon>Dothideomycetes</taxon>
        <taxon>Dothideomycetes incertae sedis</taxon>
        <taxon>Trypetheliales</taxon>
        <taxon>Trypetheliaceae</taxon>
        <taxon>Viridothelium</taxon>
    </lineage>
</organism>
<feature type="domain" description="O-methyltransferase C-terminal" evidence="5">
    <location>
        <begin position="219"/>
        <end position="359"/>
    </location>
</feature>
<dbReference type="AlphaFoldDB" id="A0A6A6H7F6"/>
<dbReference type="Proteomes" id="UP000800092">
    <property type="component" value="Unassembled WGS sequence"/>
</dbReference>
<protein>
    <submittedName>
        <fullName evidence="7">S-adenosyl-L-methionine-dependent methyltransferase</fullName>
    </submittedName>
</protein>
<evidence type="ECO:0000313" key="8">
    <source>
        <dbReference type="Proteomes" id="UP000800092"/>
    </source>
</evidence>
<dbReference type="OrthoDB" id="2410195at2759"/>
<dbReference type="PANTHER" id="PTHR43712">
    <property type="entry name" value="PUTATIVE (AFU_ORTHOLOGUE AFUA_4G14580)-RELATED"/>
    <property type="match status" value="1"/>
</dbReference>
<dbReference type="PROSITE" id="PS51683">
    <property type="entry name" value="SAM_OMT_II"/>
    <property type="match status" value="1"/>
</dbReference>
<evidence type="ECO:0000313" key="7">
    <source>
        <dbReference type="EMBL" id="KAF2233453.1"/>
    </source>
</evidence>
<dbReference type="InterPro" id="IPR029063">
    <property type="entry name" value="SAM-dependent_MTases_sf"/>
</dbReference>
<name>A0A6A6H7F6_VIRVR</name>
<dbReference type="InterPro" id="IPR012967">
    <property type="entry name" value="COMT_dimerisation"/>
</dbReference>
<evidence type="ECO:0000256" key="4">
    <source>
        <dbReference type="PIRSR" id="PIRSR005739-1"/>
    </source>
</evidence>
<keyword evidence="8" id="KW-1185">Reference proteome</keyword>
<sequence length="381" mass="43208">MDELVNSIQRFADKADDVTRRQLSSSLRDLSVAFESPNDTMHRIVYQPIELAITQVAVDLGIFRLLSRIEKPISAQEVAGKTGADPVLINRILRFLASFRIIAECGEGVFEASHVTKTLAEPGAQAGVGHHFYFFNPILQILPKWLKEHHYQNVSSSFDCPFQRGFNTDQPLFLWMQHQPELLGYFVPFMNDYHKGKPVWTTVARFDEQCQGWNGERPLFVDVGGGIGSQCLEFQQAAPKIAGRVILQDLQQTLDQSPTHNGIEKMTHDFFTPQPIEGAKYYYLRNILHDYPDNRCVQILNHIMSAMSSESIILINELVVPQMGAHWQATQMDLAMMCALGSMERTERQWRTLLAQAGMKITRISTYGLFMGDSLIEAVLE</sequence>
<keyword evidence="3" id="KW-0949">S-adenosyl-L-methionine</keyword>
<dbReference type="SUPFAM" id="SSF46785">
    <property type="entry name" value="Winged helix' DNA-binding domain"/>
    <property type="match status" value="1"/>
</dbReference>
<evidence type="ECO:0000259" key="5">
    <source>
        <dbReference type="Pfam" id="PF00891"/>
    </source>
</evidence>
<dbReference type="GO" id="GO:0032259">
    <property type="term" value="P:methylation"/>
    <property type="evidence" value="ECO:0007669"/>
    <property type="project" value="UniProtKB-KW"/>
</dbReference>
<gene>
    <name evidence="7" type="ORF">EV356DRAFT_448303</name>
</gene>